<name>A0ABR3P2E2_9PEZI</name>
<dbReference type="RefSeq" id="XP_069196636.1">
    <property type="nucleotide sequence ID" value="XM_069344218.1"/>
</dbReference>
<evidence type="ECO:0000256" key="8">
    <source>
        <dbReference type="SAM" id="MobiDB-lite"/>
    </source>
</evidence>
<organism evidence="9 10">
    <name type="scientific">Neodothiora populina</name>
    <dbReference type="NCBI Taxonomy" id="2781224"/>
    <lineage>
        <taxon>Eukaryota</taxon>
        <taxon>Fungi</taxon>
        <taxon>Dikarya</taxon>
        <taxon>Ascomycota</taxon>
        <taxon>Pezizomycotina</taxon>
        <taxon>Dothideomycetes</taxon>
        <taxon>Dothideomycetidae</taxon>
        <taxon>Dothideales</taxon>
        <taxon>Dothioraceae</taxon>
        <taxon>Neodothiora</taxon>
    </lineage>
</organism>
<dbReference type="GeneID" id="95978257"/>
<dbReference type="InterPro" id="IPR010729">
    <property type="entry name" value="Ribosomal_uL29_mit"/>
</dbReference>
<evidence type="ECO:0000256" key="5">
    <source>
        <dbReference type="ARBA" id="ARBA00023274"/>
    </source>
</evidence>
<feature type="region of interest" description="Disordered" evidence="8">
    <location>
        <begin position="40"/>
        <end position="69"/>
    </location>
</feature>
<evidence type="ECO:0000313" key="10">
    <source>
        <dbReference type="Proteomes" id="UP001562354"/>
    </source>
</evidence>
<evidence type="ECO:0000256" key="7">
    <source>
        <dbReference type="ARBA" id="ARBA00035399"/>
    </source>
</evidence>
<evidence type="ECO:0000313" key="9">
    <source>
        <dbReference type="EMBL" id="KAL1296954.1"/>
    </source>
</evidence>
<evidence type="ECO:0000256" key="2">
    <source>
        <dbReference type="ARBA" id="ARBA00009254"/>
    </source>
</evidence>
<accession>A0ABR3P2E2</accession>
<keyword evidence="5" id="KW-0687">Ribonucleoprotein</keyword>
<evidence type="ECO:0000256" key="6">
    <source>
        <dbReference type="ARBA" id="ARBA00035289"/>
    </source>
</evidence>
<dbReference type="EMBL" id="JBFMKM010000016">
    <property type="protein sequence ID" value="KAL1296954.1"/>
    <property type="molecule type" value="Genomic_DNA"/>
</dbReference>
<reference evidence="9 10" key="1">
    <citation type="submission" date="2024-07" db="EMBL/GenBank/DDBJ databases">
        <title>Draft sequence of the Neodothiora populina.</title>
        <authorList>
            <person name="Drown D.D."/>
            <person name="Schuette U.S."/>
            <person name="Buechlein A.B."/>
            <person name="Rusch D.R."/>
            <person name="Winton L.W."/>
            <person name="Adams G.A."/>
        </authorList>
    </citation>
    <scope>NUCLEOTIDE SEQUENCE [LARGE SCALE GENOMIC DNA]</scope>
    <source>
        <strain evidence="9 10">CPC 39397</strain>
    </source>
</reference>
<sequence length="258" mass="29900">MSAPSALLSRTWHGAVNPRQSTLPPAFLLPSFFCIQSSSFSTSSPLSGRRDNNRNRGVSALRSTGPRKRQTLSVKVEDLPKPVPEVERSQIQVDPEHGLWQFFNRERTPFATPEYNNAHGRAWTVHELRNKDWEELHRLWWVCIKERNRLSTEERERQRVDAGYGEHETVTRDKEVRITMRGIKHVLTERWYAWEDARKIAARDPEVNLAPEAGEPAYNPRSFEVDEYSEDELLDREQSSRQSQVPPAQTGTRSEARL</sequence>
<keyword evidence="3" id="KW-0689">Ribosomal protein</keyword>
<evidence type="ECO:0000256" key="1">
    <source>
        <dbReference type="ARBA" id="ARBA00004173"/>
    </source>
</evidence>
<dbReference type="Proteomes" id="UP001562354">
    <property type="component" value="Unassembled WGS sequence"/>
</dbReference>
<evidence type="ECO:0000256" key="4">
    <source>
        <dbReference type="ARBA" id="ARBA00023128"/>
    </source>
</evidence>
<comment type="caution">
    <text evidence="9">The sequence shown here is derived from an EMBL/GenBank/DDBJ whole genome shotgun (WGS) entry which is preliminary data.</text>
</comment>
<evidence type="ECO:0000256" key="3">
    <source>
        <dbReference type="ARBA" id="ARBA00022980"/>
    </source>
</evidence>
<comment type="subcellular location">
    <subcellularLocation>
        <location evidence="1">Mitochondrion</location>
    </subcellularLocation>
</comment>
<keyword evidence="10" id="KW-1185">Reference proteome</keyword>
<dbReference type="PANTHER" id="PTHR21183">
    <property type="entry name" value="RIBOSOMAL PROTEIN L47, MITOCHONDRIAL-RELATED"/>
    <property type="match status" value="1"/>
</dbReference>
<protein>
    <recommendedName>
        <fullName evidence="6">Large ribosomal subunit protein uL29m</fullName>
    </recommendedName>
    <alternativeName>
        <fullName evidence="7">54S ribosomal protein L4, mitochondrial</fullName>
    </alternativeName>
</protein>
<feature type="compositionally biased region" description="Polar residues" evidence="8">
    <location>
        <begin position="240"/>
        <end position="258"/>
    </location>
</feature>
<dbReference type="Pfam" id="PF06984">
    <property type="entry name" value="MRP-L47"/>
    <property type="match status" value="1"/>
</dbReference>
<dbReference type="InterPro" id="IPR038340">
    <property type="entry name" value="MRP-L47_sf"/>
</dbReference>
<dbReference type="PANTHER" id="PTHR21183:SF18">
    <property type="entry name" value="LARGE RIBOSOMAL SUBUNIT PROTEIN UL29M"/>
    <property type="match status" value="1"/>
</dbReference>
<gene>
    <name evidence="9" type="ORF">AAFC00_004557</name>
</gene>
<keyword evidence="4" id="KW-0496">Mitochondrion</keyword>
<comment type="similarity">
    <text evidence="2">Belongs to the universal ribosomal protein uL29 family.</text>
</comment>
<dbReference type="Gene3D" id="6.10.330.20">
    <property type="match status" value="1"/>
</dbReference>
<feature type="region of interest" description="Disordered" evidence="8">
    <location>
        <begin position="229"/>
        <end position="258"/>
    </location>
</feature>
<proteinExistence type="inferred from homology"/>